<evidence type="ECO:0000313" key="2">
    <source>
        <dbReference type="Proteomes" id="UP001597058"/>
    </source>
</evidence>
<comment type="caution">
    <text evidence="1">The sequence shown here is derived from an EMBL/GenBank/DDBJ whole genome shotgun (WGS) entry which is preliminary data.</text>
</comment>
<reference evidence="2" key="1">
    <citation type="journal article" date="2019" name="Int. J. Syst. Evol. Microbiol.">
        <title>The Global Catalogue of Microorganisms (GCM) 10K type strain sequencing project: providing services to taxonomists for standard genome sequencing and annotation.</title>
        <authorList>
            <consortium name="The Broad Institute Genomics Platform"/>
            <consortium name="The Broad Institute Genome Sequencing Center for Infectious Disease"/>
            <person name="Wu L."/>
            <person name="Ma J."/>
        </authorList>
    </citation>
    <scope>NUCLEOTIDE SEQUENCE [LARGE SCALE GENOMIC DNA]</scope>
    <source>
        <strain evidence="2">CGMCC 4.7020</strain>
    </source>
</reference>
<keyword evidence="2" id="KW-1185">Reference proteome</keyword>
<dbReference type="Proteomes" id="UP001597058">
    <property type="component" value="Unassembled WGS sequence"/>
</dbReference>
<gene>
    <name evidence="1" type="ORF">ACFQ5X_49235</name>
</gene>
<dbReference type="RefSeq" id="WP_381237859.1">
    <property type="nucleotide sequence ID" value="NZ_JBHSKH010000051.1"/>
</dbReference>
<evidence type="ECO:0000313" key="1">
    <source>
        <dbReference type="EMBL" id="MFD1313650.1"/>
    </source>
</evidence>
<proteinExistence type="predicted"/>
<protein>
    <submittedName>
        <fullName evidence="1">Uncharacterized protein</fullName>
    </submittedName>
</protein>
<name>A0ABW3XX18_9ACTN</name>
<accession>A0ABW3XX18</accession>
<sequence>MGLLFSEYEALLPTSAKSYDVAAGRAKVADVVPDSIVSLSADMRALNSEILEYCERAA</sequence>
<dbReference type="EMBL" id="JBHTMM010000233">
    <property type="protein sequence ID" value="MFD1313650.1"/>
    <property type="molecule type" value="Genomic_DNA"/>
</dbReference>
<organism evidence="1 2">
    <name type="scientific">Streptomyces kaempferi</name>
    <dbReference type="NCBI Taxonomy" id="333725"/>
    <lineage>
        <taxon>Bacteria</taxon>
        <taxon>Bacillati</taxon>
        <taxon>Actinomycetota</taxon>
        <taxon>Actinomycetes</taxon>
        <taxon>Kitasatosporales</taxon>
        <taxon>Streptomycetaceae</taxon>
        <taxon>Streptomyces</taxon>
    </lineage>
</organism>